<feature type="transmembrane region" description="Helical" evidence="2">
    <location>
        <begin position="410"/>
        <end position="435"/>
    </location>
</feature>
<dbReference type="PANTHER" id="PTHR34219">
    <property type="entry name" value="IRON-REGULATED INNER MEMBRANE PROTEIN-RELATED"/>
    <property type="match status" value="1"/>
</dbReference>
<dbReference type="PANTHER" id="PTHR34219:SF1">
    <property type="entry name" value="PEPSY DOMAIN-CONTAINING PROTEIN"/>
    <property type="match status" value="1"/>
</dbReference>
<protein>
    <submittedName>
        <fullName evidence="4">PepSY-associated TM helix domain-containing protein</fullName>
    </submittedName>
</protein>
<dbReference type="InterPro" id="IPR025711">
    <property type="entry name" value="PepSY"/>
</dbReference>
<evidence type="ECO:0000256" key="1">
    <source>
        <dbReference type="SAM" id="MobiDB-lite"/>
    </source>
</evidence>
<dbReference type="Pfam" id="PF03929">
    <property type="entry name" value="PepSY_TM"/>
    <property type="match status" value="1"/>
</dbReference>
<gene>
    <name evidence="4" type="ORF">GCM10009654_30840</name>
</gene>
<name>A0ABN1UY03_9ACTN</name>
<reference evidence="4 5" key="1">
    <citation type="journal article" date="2019" name="Int. J. Syst. Evol. Microbiol.">
        <title>The Global Catalogue of Microorganisms (GCM) 10K type strain sequencing project: providing services to taxonomists for standard genome sequencing and annotation.</title>
        <authorList>
            <consortium name="The Broad Institute Genomics Platform"/>
            <consortium name="The Broad Institute Genome Sequencing Center for Infectious Disease"/>
            <person name="Wu L."/>
            <person name="Ma J."/>
        </authorList>
    </citation>
    <scope>NUCLEOTIDE SEQUENCE [LARGE SCALE GENOMIC DNA]</scope>
    <source>
        <strain evidence="4 5">JCM 12696</strain>
    </source>
</reference>
<keyword evidence="5" id="KW-1185">Reference proteome</keyword>
<accession>A0ABN1UY03</accession>
<feature type="region of interest" description="Disordered" evidence="1">
    <location>
        <begin position="271"/>
        <end position="328"/>
    </location>
</feature>
<evidence type="ECO:0000256" key="2">
    <source>
        <dbReference type="SAM" id="Phobius"/>
    </source>
</evidence>
<keyword evidence="2" id="KW-1133">Transmembrane helix</keyword>
<evidence type="ECO:0000313" key="5">
    <source>
        <dbReference type="Proteomes" id="UP001501371"/>
    </source>
</evidence>
<feature type="domain" description="PepSY" evidence="3">
    <location>
        <begin position="89"/>
        <end position="148"/>
    </location>
</feature>
<dbReference type="InterPro" id="IPR005625">
    <property type="entry name" value="PepSY-ass_TM"/>
</dbReference>
<dbReference type="Pfam" id="PF03413">
    <property type="entry name" value="PepSY"/>
    <property type="match status" value="1"/>
</dbReference>
<organism evidence="4 5">
    <name type="scientific">Streptomyces hebeiensis</name>
    <dbReference type="NCBI Taxonomy" id="229486"/>
    <lineage>
        <taxon>Bacteria</taxon>
        <taxon>Bacillati</taxon>
        <taxon>Actinomycetota</taxon>
        <taxon>Actinomycetes</taxon>
        <taxon>Kitasatosporales</taxon>
        <taxon>Streptomycetaceae</taxon>
        <taxon>Streptomyces</taxon>
    </lineage>
</organism>
<dbReference type="RefSeq" id="WP_344276091.1">
    <property type="nucleotide sequence ID" value="NZ_BAAAKV010000025.1"/>
</dbReference>
<comment type="caution">
    <text evidence="4">The sequence shown here is derived from an EMBL/GenBank/DDBJ whole genome shotgun (WGS) entry which is preliminary data.</text>
</comment>
<proteinExistence type="predicted"/>
<evidence type="ECO:0000259" key="3">
    <source>
        <dbReference type="Pfam" id="PF03413"/>
    </source>
</evidence>
<sequence>MPTEIRVAESSTLDGPAPPRPSASAGPPTGGAWVVLRPLLLRLHFYAGVLVAPFLLVAAVTGILYAGSLQAEKIVYDHELRVPVGSHRLPLEKQVAAARAAYPEGTIDAIRPGAGPGTTTRVLLDVPGLKESHRLAVFVDPYRGEARGALDVYGNSGALPLRTWIDGLHRDLHLGDAGRLYSELAASWLWVVALGGVLLWLGERRNVRRTRRTLLPETGAKGRRRTLSWHGAVGLWAAAGFCFLSATGLTWSQYAGQNITDLRAALSWETPAVSTEPAHHGAGPDATEGADAPGGAGSAHGAHQDGAGEDDGDGAVSGAGPHGAGAGDVGVDRVLRAAREEGLSDPVEIRFPTGPGLPYSVKQIKNSWPEKHDAVAVAPATGEVTEVIRFDDWPLAAKLSRWGIDAHMGLLFGVANQIVLVALMAALILVISLGYRMWWRRRPTRPAPGERDRRAWGRPPVRGAWRRVPGRILAPLTLLAAVLGYYVPLLGISLLLFLALDLALAAYARRRALATGDVR</sequence>
<feature type="transmembrane region" description="Helical" evidence="2">
    <location>
        <begin position="184"/>
        <end position="202"/>
    </location>
</feature>
<keyword evidence="2" id="KW-0472">Membrane</keyword>
<feature type="compositionally biased region" description="Gly residues" evidence="1">
    <location>
        <begin position="315"/>
        <end position="328"/>
    </location>
</feature>
<dbReference type="EMBL" id="BAAAKV010000025">
    <property type="protein sequence ID" value="GAA1171482.1"/>
    <property type="molecule type" value="Genomic_DNA"/>
</dbReference>
<evidence type="ECO:0000313" key="4">
    <source>
        <dbReference type="EMBL" id="GAA1171482.1"/>
    </source>
</evidence>
<feature type="transmembrane region" description="Helical" evidence="2">
    <location>
        <begin position="233"/>
        <end position="254"/>
    </location>
</feature>
<feature type="transmembrane region" description="Helical" evidence="2">
    <location>
        <begin position="45"/>
        <end position="66"/>
    </location>
</feature>
<keyword evidence="2" id="KW-0812">Transmembrane</keyword>
<feature type="region of interest" description="Disordered" evidence="1">
    <location>
        <begin position="1"/>
        <end position="27"/>
    </location>
</feature>
<dbReference type="Proteomes" id="UP001501371">
    <property type="component" value="Unassembled WGS sequence"/>
</dbReference>